<accession>A0ACC2SKX2</accession>
<name>A0ACC2SKX2_9FUNG</name>
<dbReference type="EMBL" id="QTSX02004985">
    <property type="protein sequence ID" value="KAJ9062930.1"/>
    <property type="molecule type" value="Genomic_DNA"/>
</dbReference>
<gene>
    <name evidence="1" type="ORF">DSO57_1005442</name>
</gene>
<proteinExistence type="predicted"/>
<dbReference type="Proteomes" id="UP001165960">
    <property type="component" value="Unassembled WGS sequence"/>
</dbReference>
<protein>
    <submittedName>
        <fullName evidence="1">Uncharacterized protein</fullName>
    </submittedName>
</protein>
<organism evidence="1 2">
    <name type="scientific">Entomophthora muscae</name>
    <dbReference type="NCBI Taxonomy" id="34485"/>
    <lineage>
        <taxon>Eukaryota</taxon>
        <taxon>Fungi</taxon>
        <taxon>Fungi incertae sedis</taxon>
        <taxon>Zoopagomycota</taxon>
        <taxon>Entomophthoromycotina</taxon>
        <taxon>Entomophthoromycetes</taxon>
        <taxon>Entomophthorales</taxon>
        <taxon>Entomophthoraceae</taxon>
        <taxon>Entomophthora</taxon>
    </lineage>
</organism>
<evidence type="ECO:0000313" key="2">
    <source>
        <dbReference type="Proteomes" id="UP001165960"/>
    </source>
</evidence>
<evidence type="ECO:0000313" key="1">
    <source>
        <dbReference type="EMBL" id="KAJ9062930.1"/>
    </source>
</evidence>
<reference evidence="1" key="1">
    <citation type="submission" date="2022-04" db="EMBL/GenBank/DDBJ databases">
        <title>Genome of the entomopathogenic fungus Entomophthora muscae.</title>
        <authorList>
            <person name="Elya C."/>
            <person name="Lovett B.R."/>
            <person name="Lee E."/>
            <person name="Macias A.M."/>
            <person name="Hajek A.E."/>
            <person name="De Bivort B.L."/>
            <person name="Kasson M.T."/>
            <person name="De Fine Licht H.H."/>
            <person name="Stajich J.E."/>
        </authorList>
    </citation>
    <scope>NUCLEOTIDE SEQUENCE</scope>
    <source>
        <strain evidence="1">Berkeley</strain>
    </source>
</reference>
<sequence>MSNTLFRLQSYSYSNYNCAHRLRNNTQRPTSVMMPEQFYQNKTRSLSSPNSASPLNTPLIKPRHVRSQGPSPFHDHTPPPLKRHEPSPSPEEPPSESTPTQTHHPATLANNIMETITCPLDNPNTPPCTPSPPIPTVIHSQWNPENPSLLWKKFCILTTQDMTKSQSPNHLSTTNMYPIIKLLS</sequence>
<keyword evidence="2" id="KW-1185">Reference proteome</keyword>
<comment type="caution">
    <text evidence="1">The sequence shown here is derived from an EMBL/GenBank/DDBJ whole genome shotgun (WGS) entry which is preliminary data.</text>
</comment>